<dbReference type="InterPro" id="IPR029058">
    <property type="entry name" value="AB_hydrolase_fold"/>
</dbReference>
<evidence type="ECO:0000256" key="5">
    <source>
        <dbReference type="SAM" id="SignalP"/>
    </source>
</evidence>
<dbReference type="PRINTS" id="PR00862">
    <property type="entry name" value="PROLIGOPTASE"/>
</dbReference>
<sequence length="736" mass="79616">MNKLFLSAALPVLILAAGSALAEGAPTDPTAAAATNPPPHFPRDLTPAGVKAADDHLALEEVDGAEARAFVAAENAKSLSALTGDRRYEPFRQQAEAILTATDRIPGVSFLGEGLGNFWQDAANPKGVWRRTTLASYRTAQPQWETLLDIDALAKAEGRDWVFKGADCLAPDETRCLINLSDGGKDAVTVREFDLTTKSFVAPAQGGFVIPEGKHRLTWLDRDTLLIATDFGPGTMTESGYPFIVKSLKRGHPLAHATEVYRGQQSDGGYGVSPMVFRDKAGAVEAVLFNRPLDTFRSETWRLSAEGKPYRLNLPERVAVEGVMGGDLIFSPDQAWSFDGRDYAAGSLLSLPLGVLGEVRLDIAIDAGRATIFAPTLRQSLQNVTVLSDSIVAVIADNVVGTLKRFTATPNGWTATDIAVPANSAVGLGDSSKSKGQVFVSTQGFLTPPTLSLADVSTGALTELKAAPAKFDASTHVVEQFEATSTDGTRIPYFVTRPKNLAMDGTGPTILFGYGGFQASFPPAYKPEMGKLWLENGGVFVQANIRGGGEFGPGWHQAALRENRQRAFDDFAAVARDLEQRRITSPRHLGIYGRSNGGVLTSVSITQHPELFNAAVIESPLIDMLRYQDLPAGASWIGEYGDPRIPGDAAFIARYSAYQQLRPEVKYPRVYITTNTRDDRVHPGHARKFAARLGDQGHDHLYYEDTAGGHSNDADPVANARRWARHYVYLSQQLMD</sequence>
<feature type="signal peptide" evidence="5">
    <location>
        <begin position="1"/>
        <end position="22"/>
    </location>
</feature>
<dbReference type="RefSeq" id="WP_354089205.1">
    <property type="nucleotide sequence ID" value="NZ_JBEPTF010000002.1"/>
</dbReference>
<gene>
    <name evidence="8" type="ORF">ABIE19_002178</name>
</gene>
<dbReference type="Pfam" id="PF00326">
    <property type="entry name" value="Peptidase_S9"/>
    <property type="match status" value="1"/>
</dbReference>
<comment type="caution">
    <text evidence="8">The sequence shown here is derived from an EMBL/GenBank/DDBJ whole genome shotgun (WGS) entry which is preliminary data.</text>
</comment>
<keyword evidence="9" id="KW-1185">Reference proteome</keyword>
<evidence type="ECO:0000256" key="1">
    <source>
        <dbReference type="ARBA" id="ARBA00022670"/>
    </source>
</evidence>
<evidence type="ECO:0000313" key="9">
    <source>
        <dbReference type="Proteomes" id="UP001549313"/>
    </source>
</evidence>
<proteinExistence type="predicted"/>
<name>A0ABV2RCE3_9CAUL</name>
<dbReference type="InterPro" id="IPR023302">
    <property type="entry name" value="Pept_S9A_N"/>
</dbReference>
<protein>
    <submittedName>
        <fullName evidence="8">Prolyl oligopeptidase</fullName>
        <ecNumber evidence="8">3.4.21.26</ecNumber>
    </submittedName>
</protein>
<dbReference type="SUPFAM" id="SSF53474">
    <property type="entry name" value="alpha/beta-Hydrolases"/>
    <property type="match status" value="1"/>
</dbReference>
<dbReference type="Pfam" id="PF02897">
    <property type="entry name" value="Peptidase_S9_N"/>
    <property type="match status" value="1"/>
</dbReference>
<feature type="region of interest" description="Disordered" evidence="4">
    <location>
        <begin position="25"/>
        <end position="44"/>
    </location>
</feature>
<dbReference type="InterPro" id="IPR002470">
    <property type="entry name" value="Peptidase_S9A"/>
</dbReference>
<organism evidence="8 9">
    <name type="scientific">Brevundimonas faecalis</name>
    <dbReference type="NCBI Taxonomy" id="947378"/>
    <lineage>
        <taxon>Bacteria</taxon>
        <taxon>Pseudomonadati</taxon>
        <taxon>Pseudomonadota</taxon>
        <taxon>Alphaproteobacteria</taxon>
        <taxon>Caulobacterales</taxon>
        <taxon>Caulobacteraceae</taxon>
        <taxon>Brevundimonas</taxon>
    </lineage>
</organism>
<dbReference type="InterPro" id="IPR001375">
    <property type="entry name" value="Peptidase_S9_cat"/>
</dbReference>
<keyword evidence="1" id="KW-0645">Protease</keyword>
<feature type="chain" id="PRO_5046436175" evidence="5">
    <location>
        <begin position="23"/>
        <end position="736"/>
    </location>
</feature>
<evidence type="ECO:0000259" key="6">
    <source>
        <dbReference type="Pfam" id="PF00326"/>
    </source>
</evidence>
<keyword evidence="2 8" id="KW-0378">Hydrolase</keyword>
<dbReference type="InterPro" id="IPR051167">
    <property type="entry name" value="Prolyl_oligopep/macrocyclase"/>
</dbReference>
<evidence type="ECO:0000256" key="3">
    <source>
        <dbReference type="ARBA" id="ARBA00022825"/>
    </source>
</evidence>
<feature type="compositionally biased region" description="Low complexity" evidence="4">
    <location>
        <begin position="25"/>
        <end position="35"/>
    </location>
</feature>
<dbReference type="Gene3D" id="2.130.10.120">
    <property type="entry name" value="Prolyl oligopeptidase, N-terminal domain"/>
    <property type="match status" value="1"/>
</dbReference>
<evidence type="ECO:0000259" key="7">
    <source>
        <dbReference type="Pfam" id="PF02897"/>
    </source>
</evidence>
<dbReference type="PANTHER" id="PTHR42881">
    <property type="entry name" value="PROLYL ENDOPEPTIDASE"/>
    <property type="match status" value="1"/>
</dbReference>
<feature type="domain" description="Peptidase S9 prolyl oligopeptidase catalytic" evidence="6">
    <location>
        <begin position="533"/>
        <end position="734"/>
    </location>
</feature>
<dbReference type="SUPFAM" id="SSF50993">
    <property type="entry name" value="Peptidase/esterase 'gauge' domain"/>
    <property type="match status" value="1"/>
</dbReference>
<dbReference type="PANTHER" id="PTHR42881:SF13">
    <property type="entry name" value="PROLYL ENDOPEPTIDASE"/>
    <property type="match status" value="1"/>
</dbReference>
<feature type="domain" description="Peptidase S9A N-terminal" evidence="7">
    <location>
        <begin position="49"/>
        <end position="222"/>
    </location>
</feature>
<dbReference type="Proteomes" id="UP001549313">
    <property type="component" value="Unassembled WGS sequence"/>
</dbReference>
<reference evidence="8 9" key="1">
    <citation type="submission" date="2024-06" db="EMBL/GenBank/DDBJ databases">
        <title>Sorghum-associated microbial communities from plants grown in Nebraska, USA.</title>
        <authorList>
            <person name="Schachtman D."/>
        </authorList>
    </citation>
    <scope>NUCLEOTIDE SEQUENCE [LARGE SCALE GENOMIC DNA]</scope>
    <source>
        <strain evidence="8 9">2814</strain>
    </source>
</reference>
<accession>A0ABV2RCE3</accession>
<evidence type="ECO:0000256" key="2">
    <source>
        <dbReference type="ARBA" id="ARBA00022801"/>
    </source>
</evidence>
<dbReference type="EMBL" id="JBEPTF010000002">
    <property type="protein sequence ID" value="MET4684248.1"/>
    <property type="molecule type" value="Genomic_DNA"/>
</dbReference>
<keyword evidence="3" id="KW-0720">Serine protease</keyword>
<keyword evidence="5" id="KW-0732">Signal</keyword>
<evidence type="ECO:0000313" key="8">
    <source>
        <dbReference type="EMBL" id="MET4684248.1"/>
    </source>
</evidence>
<dbReference type="EC" id="3.4.21.26" evidence="8"/>
<dbReference type="GO" id="GO:0004252">
    <property type="term" value="F:serine-type endopeptidase activity"/>
    <property type="evidence" value="ECO:0007669"/>
    <property type="project" value="UniProtKB-EC"/>
</dbReference>
<evidence type="ECO:0000256" key="4">
    <source>
        <dbReference type="SAM" id="MobiDB-lite"/>
    </source>
</evidence>
<dbReference type="Gene3D" id="3.40.50.1820">
    <property type="entry name" value="alpha/beta hydrolase"/>
    <property type="match status" value="1"/>
</dbReference>